<evidence type="ECO:0000256" key="1">
    <source>
        <dbReference type="ARBA" id="ARBA00022490"/>
    </source>
</evidence>
<dbReference type="NCBIfam" id="NF041886">
    <property type="entry name" value="Rmf_CrpP_fam"/>
    <property type="match status" value="1"/>
</dbReference>
<proteinExistence type="predicted"/>
<keyword evidence="5" id="KW-1185">Reference proteome</keyword>
<dbReference type="EMBL" id="BPQP01000019">
    <property type="protein sequence ID" value="GJD94146.1"/>
    <property type="molecule type" value="Genomic_DNA"/>
</dbReference>
<comment type="caution">
    <text evidence="4">The sequence shown here is derived from an EMBL/GenBank/DDBJ whole genome shotgun (WGS) entry which is preliminary data.</text>
</comment>
<protein>
    <recommendedName>
        <fullName evidence="6">Ribosome modulation factor</fullName>
    </recommendedName>
</protein>
<organism evidence="4 5">
    <name type="scientific">Methylobacterium iners</name>
    <dbReference type="NCBI Taxonomy" id="418707"/>
    <lineage>
        <taxon>Bacteria</taxon>
        <taxon>Pseudomonadati</taxon>
        <taxon>Pseudomonadota</taxon>
        <taxon>Alphaproteobacteria</taxon>
        <taxon>Hyphomicrobiales</taxon>
        <taxon>Methylobacteriaceae</taxon>
        <taxon>Methylobacterium</taxon>
    </lineage>
</organism>
<reference evidence="4" key="1">
    <citation type="journal article" date="2021" name="Front. Microbiol.">
        <title>Comprehensive Comparative Genomics and Phenotyping of Methylobacterium Species.</title>
        <authorList>
            <person name="Alessa O."/>
            <person name="Ogura Y."/>
            <person name="Fujitani Y."/>
            <person name="Takami H."/>
            <person name="Hayashi T."/>
            <person name="Sahin N."/>
            <person name="Tani A."/>
        </authorList>
    </citation>
    <scope>NUCLEOTIDE SEQUENCE</scope>
    <source>
        <strain evidence="4">DSM 19015</strain>
    </source>
</reference>
<name>A0ABQ4RTN1_9HYPH</name>
<sequence length="60" mass="6358">MADPQNPSTDPIAQGARAHALGRPRDACPYPAGSEERAAWLEGYDGTPRDREPDLQPGAG</sequence>
<dbReference type="RefSeq" id="WP_238243333.1">
    <property type="nucleotide sequence ID" value="NZ_BPQP01000019.1"/>
</dbReference>
<evidence type="ECO:0000256" key="2">
    <source>
        <dbReference type="ARBA" id="ARBA00022845"/>
    </source>
</evidence>
<feature type="region of interest" description="Disordered" evidence="3">
    <location>
        <begin position="1"/>
        <end position="36"/>
    </location>
</feature>
<dbReference type="Pfam" id="PF04957">
    <property type="entry name" value="RMF"/>
    <property type="match status" value="1"/>
</dbReference>
<dbReference type="Gene3D" id="1.10.10.620">
    <property type="entry name" value="ribosome modulation factor like domain"/>
    <property type="match status" value="1"/>
</dbReference>
<gene>
    <name evidence="4" type="ORF">OCOJLMKI_1348</name>
</gene>
<dbReference type="Proteomes" id="UP001055125">
    <property type="component" value="Unassembled WGS sequence"/>
</dbReference>
<evidence type="ECO:0000313" key="4">
    <source>
        <dbReference type="EMBL" id="GJD94146.1"/>
    </source>
</evidence>
<feature type="compositionally biased region" description="Polar residues" evidence="3">
    <location>
        <begin position="1"/>
        <end position="11"/>
    </location>
</feature>
<reference evidence="4" key="2">
    <citation type="submission" date="2021-08" db="EMBL/GenBank/DDBJ databases">
        <authorList>
            <person name="Tani A."/>
            <person name="Ola A."/>
            <person name="Ogura Y."/>
            <person name="Katsura K."/>
            <person name="Hayashi T."/>
        </authorList>
    </citation>
    <scope>NUCLEOTIDE SEQUENCE</scope>
    <source>
        <strain evidence="4">DSM 19015</strain>
    </source>
</reference>
<evidence type="ECO:0000256" key="3">
    <source>
        <dbReference type="SAM" id="MobiDB-lite"/>
    </source>
</evidence>
<dbReference type="InterPro" id="IPR023200">
    <property type="entry name" value="RMF_sf"/>
</dbReference>
<dbReference type="InterPro" id="IPR007040">
    <property type="entry name" value="Ribosome_modulation_factor"/>
</dbReference>
<evidence type="ECO:0008006" key="6">
    <source>
        <dbReference type="Google" id="ProtNLM"/>
    </source>
</evidence>
<keyword evidence="1" id="KW-0963">Cytoplasm</keyword>
<evidence type="ECO:0000313" key="5">
    <source>
        <dbReference type="Proteomes" id="UP001055125"/>
    </source>
</evidence>
<accession>A0ABQ4RTN1</accession>
<keyword evidence="2" id="KW-0810">Translation regulation</keyword>